<feature type="region of interest" description="Disordered" evidence="1">
    <location>
        <begin position="1"/>
        <end position="20"/>
    </location>
</feature>
<accession>A0ABD3AJF9</accession>
<keyword evidence="3" id="KW-1185">Reference proteome</keyword>
<reference evidence="2 3" key="1">
    <citation type="submission" date="2024-11" db="EMBL/GenBank/DDBJ databases">
        <title>A near-complete genome assembly of Cinchona calisaya.</title>
        <authorList>
            <person name="Lian D.C."/>
            <person name="Zhao X.W."/>
            <person name="Wei L."/>
        </authorList>
    </citation>
    <scope>NUCLEOTIDE SEQUENCE [LARGE SCALE GENOMIC DNA]</scope>
    <source>
        <tissue evidence="2">Nenye</tissue>
    </source>
</reference>
<evidence type="ECO:0000313" key="2">
    <source>
        <dbReference type="EMBL" id="KAL3531294.1"/>
    </source>
</evidence>
<organism evidence="2 3">
    <name type="scientific">Cinchona calisaya</name>
    <dbReference type="NCBI Taxonomy" id="153742"/>
    <lineage>
        <taxon>Eukaryota</taxon>
        <taxon>Viridiplantae</taxon>
        <taxon>Streptophyta</taxon>
        <taxon>Embryophyta</taxon>
        <taxon>Tracheophyta</taxon>
        <taxon>Spermatophyta</taxon>
        <taxon>Magnoliopsida</taxon>
        <taxon>eudicotyledons</taxon>
        <taxon>Gunneridae</taxon>
        <taxon>Pentapetalae</taxon>
        <taxon>asterids</taxon>
        <taxon>lamiids</taxon>
        <taxon>Gentianales</taxon>
        <taxon>Rubiaceae</taxon>
        <taxon>Cinchonoideae</taxon>
        <taxon>Cinchoneae</taxon>
        <taxon>Cinchona</taxon>
    </lineage>
</organism>
<sequence length="223" mass="24966">MATPPPPLPSPPNLEDYKPSATLISFDRPIPLLRGPLKAGPSDNPEAGPFLLAFKNPESWASSYQSCKSQITQQCEAGARIGCSLAASNKCKPPWWKTLLGLAPKQDYTERAKCEEREMEACVQTAKEKCREFAKNKCLMAFMDARIAVQGLDLVENRRDVSKLLSWVCLEGKKSDEVVEMLKFGTSWVEFRGRFEFASCKGSDLFGFSNVTDIDDYVRRNIK</sequence>
<protein>
    <submittedName>
        <fullName evidence="2">Uncharacterized protein</fullName>
    </submittedName>
</protein>
<gene>
    <name evidence="2" type="ORF">ACH5RR_010616</name>
</gene>
<evidence type="ECO:0000256" key="1">
    <source>
        <dbReference type="SAM" id="MobiDB-lite"/>
    </source>
</evidence>
<dbReference type="AlphaFoldDB" id="A0ABD3AJF9"/>
<evidence type="ECO:0000313" key="3">
    <source>
        <dbReference type="Proteomes" id="UP001630127"/>
    </source>
</evidence>
<dbReference type="PANTHER" id="PTHR36773">
    <property type="entry name" value="EXPRESSED PROTEIN"/>
    <property type="match status" value="1"/>
</dbReference>
<proteinExistence type="predicted"/>
<comment type="caution">
    <text evidence="2">The sequence shown here is derived from an EMBL/GenBank/DDBJ whole genome shotgun (WGS) entry which is preliminary data.</text>
</comment>
<feature type="compositionally biased region" description="Pro residues" evidence="1">
    <location>
        <begin position="1"/>
        <end position="12"/>
    </location>
</feature>
<dbReference type="PANTHER" id="PTHR36773:SF1">
    <property type="entry name" value="EXPRESSED PROTEIN"/>
    <property type="match status" value="1"/>
</dbReference>
<name>A0ABD3AJF9_9GENT</name>
<dbReference type="Proteomes" id="UP001630127">
    <property type="component" value="Unassembled WGS sequence"/>
</dbReference>
<dbReference type="EMBL" id="JBJUIK010000004">
    <property type="protein sequence ID" value="KAL3531294.1"/>
    <property type="molecule type" value="Genomic_DNA"/>
</dbReference>